<dbReference type="SUPFAM" id="SSF52343">
    <property type="entry name" value="Ferredoxin reductase-like, C-terminal NADP-linked domain"/>
    <property type="match status" value="1"/>
</dbReference>
<dbReference type="SUPFAM" id="SSF63380">
    <property type="entry name" value="Riboflavin synthase domain-like"/>
    <property type="match status" value="1"/>
</dbReference>
<dbReference type="AlphaFoldDB" id="A0A9P6W104"/>
<name>A0A9P6W104_RHOMI</name>
<protein>
    <recommendedName>
        <fullName evidence="3">ferric-chelate reductase (NADPH)</fullName>
        <ecNumber evidence="3">1.16.1.9</ecNumber>
    </recommendedName>
</protein>
<proteinExistence type="inferred from homology"/>
<dbReference type="GO" id="GO:0005886">
    <property type="term" value="C:plasma membrane"/>
    <property type="evidence" value="ECO:0007669"/>
    <property type="project" value="UniProtKB-SubCell"/>
</dbReference>
<dbReference type="PANTHER" id="PTHR32361">
    <property type="entry name" value="FERRIC/CUPRIC REDUCTASE TRANSMEMBRANE COMPONENT"/>
    <property type="match status" value="1"/>
</dbReference>
<feature type="transmembrane region" description="Helical" evidence="13">
    <location>
        <begin position="306"/>
        <end position="327"/>
    </location>
</feature>
<dbReference type="InterPro" id="IPR013121">
    <property type="entry name" value="Fe_red_NAD-bd_6"/>
</dbReference>
<accession>A0A9P6W104</accession>
<keyword evidence="6 13" id="KW-0812">Transmembrane</keyword>
<reference evidence="15 16" key="1">
    <citation type="submission" date="2020-11" db="EMBL/GenBank/DDBJ databases">
        <title>Kefir isolates.</title>
        <authorList>
            <person name="Marcisauskas S."/>
            <person name="Kim Y."/>
            <person name="Blasche S."/>
        </authorList>
    </citation>
    <scope>NUCLEOTIDE SEQUENCE [LARGE SCALE GENOMIC DNA]</scope>
    <source>
        <strain evidence="15 16">KR</strain>
    </source>
</reference>
<evidence type="ECO:0000256" key="8">
    <source>
        <dbReference type="ARBA" id="ARBA00022989"/>
    </source>
</evidence>
<evidence type="ECO:0000256" key="13">
    <source>
        <dbReference type="SAM" id="Phobius"/>
    </source>
</evidence>
<dbReference type="Pfam" id="PF01794">
    <property type="entry name" value="Ferric_reduct"/>
    <property type="match status" value="1"/>
</dbReference>
<evidence type="ECO:0000313" key="15">
    <source>
        <dbReference type="EMBL" id="KAG0660743.1"/>
    </source>
</evidence>
<evidence type="ECO:0000256" key="7">
    <source>
        <dbReference type="ARBA" id="ARBA00022982"/>
    </source>
</evidence>
<dbReference type="Pfam" id="PF08030">
    <property type="entry name" value="NAD_binding_6"/>
    <property type="match status" value="1"/>
</dbReference>
<evidence type="ECO:0000256" key="5">
    <source>
        <dbReference type="ARBA" id="ARBA00022475"/>
    </source>
</evidence>
<keyword evidence="9" id="KW-0560">Oxidoreductase</keyword>
<dbReference type="Gene3D" id="3.40.50.80">
    <property type="entry name" value="Nucleotide-binding domain of ferredoxin-NADP reductase (FNR) module"/>
    <property type="match status" value="1"/>
</dbReference>
<evidence type="ECO:0000313" key="16">
    <source>
        <dbReference type="Proteomes" id="UP000777482"/>
    </source>
</evidence>
<feature type="transmembrane region" description="Helical" evidence="13">
    <location>
        <begin position="273"/>
        <end position="294"/>
    </location>
</feature>
<keyword evidence="10" id="KW-0406">Ion transport</keyword>
<evidence type="ECO:0000256" key="9">
    <source>
        <dbReference type="ARBA" id="ARBA00023002"/>
    </source>
</evidence>
<dbReference type="Pfam" id="PF08022">
    <property type="entry name" value="FAD_binding_8"/>
    <property type="match status" value="1"/>
</dbReference>
<gene>
    <name evidence="15" type="ORF">C6P46_004427</name>
</gene>
<feature type="transmembrane region" description="Helical" evidence="13">
    <location>
        <begin position="148"/>
        <end position="166"/>
    </location>
</feature>
<dbReference type="PANTHER" id="PTHR32361:SF23">
    <property type="entry name" value="FERRIC-CHELATE REDUCTASE"/>
    <property type="match status" value="1"/>
</dbReference>
<evidence type="ECO:0000256" key="1">
    <source>
        <dbReference type="ARBA" id="ARBA00004651"/>
    </source>
</evidence>
<dbReference type="GO" id="GO:0015677">
    <property type="term" value="P:copper ion import"/>
    <property type="evidence" value="ECO:0007669"/>
    <property type="project" value="TreeGrafter"/>
</dbReference>
<comment type="similarity">
    <text evidence="2">Belongs to the ferric reductase (FRE) family.</text>
</comment>
<feature type="domain" description="FAD-binding FR-type" evidence="14">
    <location>
        <begin position="351"/>
        <end position="467"/>
    </location>
</feature>
<dbReference type="Proteomes" id="UP000777482">
    <property type="component" value="Unassembled WGS sequence"/>
</dbReference>
<comment type="catalytic activity">
    <reaction evidence="12">
        <text>2 a Fe(II)-siderophore + NADP(+) + H(+) = 2 a Fe(III)-siderophore + NADPH</text>
        <dbReference type="Rhea" id="RHEA:28795"/>
        <dbReference type="Rhea" id="RHEA-COMP:11342"/>
        <dbReference type="Rhea" id="RHEA-COMP:11344"/>
        <dbReference type="ChEBI" id="CHEBI:15378"/>
        <dbReference type="ChEBI" id="CHEBI:29033"/>
        <dbReference type="ChEBI" id="CHEBI:29034"/>
        <dbReference type="ChEBI" id="CHEBI:57783"/>
        <dbReference type="ChEBI" id="CHEBI:58349"/>
        <dbReference type="EC" id="1.16.1.9"/>
    </reaction>
</comment>
<evidence type="ECO:0000259" key="14">
    <source>
        <dbReference type="PROSITE" id="PS51384"/>
    </source>
</evidence>
<evidence type="ECO:0000256" key="11">
    <source>
        <dbReference type="ARBA" id="ARBA00023136"/>
    </source>
</evidence>
<dbReference type="PROSITE" id="PS51384">
    <property type="entry name" value="FAD_FR"/>
    <property type="match status" value="1"/>
</dbReference>
<dbReference type="InterPro" id="IPR039261">
    <property type="entry name" value="FNR_nucleotide-bd"/>
</dbReference>
<feature type="transmembrane region" description="Helical" evidence="13">
    <location>
        <begin position="333"/>
        <end position="352"/>
    </location>
</feature>
<feature type="transmembrane region" description="Helical" evidence="13">
    <location>
        <begin position="224"/>
        <end position="242"/>
    </location>
</feature>
<keyword evidence="5" id="KW-1003">Cell membrane</keyword>
<dbReference type="InterPro" id="IPR051410">
    <property type="entry name" value="Ferric/Cupric_Reductase"/>
</dbReference>
<dbReference type="InterPro" id="IPR013112">
    <property type="entry name" value="FAD-bd_8"/>
</dbReference>
<comment type="subcellular location">
    <subcellularLocation>
        <location evidence="1">Cell membrane</location>
        <topology evidence="1">Multi-pass membrane protein</topology>
    </subcellularLocation>
</comment>
<evidence type="ECO:0000256" key="2">
    <source>
        <dbReference type="ARBA" id="ARBA00006278"/>
    </source>
</evidence>
<dbReference type="SFLD" id="SFLDG01168">
    <property type="entry name" value="Ferric_reductase_subgroup_(FRE"/>
    <property type="match status" value="1"/>
</dbReference>
<organism evidence="15 16">
    <name type="scientific">Rhodotorula mucilaginosa</name>
    <name type="common">Yeast</name>
    <name type="synonym">Rhodotorula rubra</name>
    <dbReference type="NCBI Taxonomy" id="5537"/>
    <lineage>
        <taxon>Eukaryota</taxon>
        <taxon>Fungi</taxon>
        <taxon>Dikarya</taxon>
        <taxon>Basidiomycota</taxon>
        <taxon>Pucciniomycotina</taxon>
        <taxon>Microbotryomycetes</taxon>
        <taxon>Sporidiobolales</taxon>
        <taxon>Sporidiobolaceae</taxon>
        <taxon>Rhodotorula</taxon>
    </lineage>
</organism>
<evidence type="ECO:0000256" key="6">
    <source>
        <dbReference type="ARBA" id="ARBA00022692"/>
    </source>
</evidence>
<keyword evidence="7" id="KW-0249">Electron transport</keyword>
<dbReference type="GO" id="GO:0052851">
    <property type="term" value="F:ferric-chelate reductase (NADPH) activity"/>
    <property type="evidence" value="ECO:0007669"/>
    <property type="project" value="UniProtKB-EC"/>
</dbReference>
<feature type="transmembrane region" description="Helical" evidence="13">
    <location>
        <begin position="186"/>
        <end position="212"/>
    </location>
</feature>
<sequence>MPSSDPEGAKPAAPPARTVAVSKTPLSLLPLPCSFLETRPLRTVPRSFSTAELQDTVAPAAASTRRSGRSMATIFEQAARLVPRHDTSSFTPAEMAEMLIDPYEKAPKTRIAAPLRRTKAYRRTVAFYRYVETSQPRAIGWCRFPTKGVILITVLFYLFVVVWTFAQTPYYRSRWNVGSPPLAIRTGMLALGCFPFILALGAKVNLIGFIVGASHEKLQVFHQWLSWLFLFLSLLHTFPFVVQGTREIRPNNDGRNPDHLSQLEWSWHVKHSVYYWSGIAALVPLAWLCFASLAPIRRAAYECFKWLHLVSAILFSAFFYIHCNALLTSWHYIWATAAVYFTSVLIRFAVMLNRNGRHIARGHIEVLPDNAVRVTARLPRDSGHAWSAGQHYFVNFIKARPFESHPYTIANAPWRDPSSSETPDKLVLLFRVSPTKGLGPRLLSLANSSSPSTPLLLDGPYGGLAAYNRDFSRHDVVILIAGGAGISACTSVLEELGGRIVRNEPGVRTTRIMLWWMVRDESAKEWVEALLAESTRCLKDKIDLRLFVTGESDRDGIVDSTASSPSLDAGNEKLEIEEEKPVKATCCSSRRAKQWTIERSRPDLLSLLPRRFDSLPPDTSVGIVSCGPVSLTTDVRNAVAARQWRIATGKEEVGGLSELELHTEEFDW</sequence>
<dbReference type="EMBL" id="PUHQ01000041">
    <property type="protein sequence ID" value="KAG0660743.1"/>
    <property type="molecule type" value="Genomic_DNA"/>
</dbReference>
<evidence type="ECO:0000256" key="4">
    <source>
        <dbReference type="ARBA" id="ARBA00022448"/>
    </source>
</evidence>
<dbReference type="InterPro" id="IPR013130">
    <property type="entry name" value="Fe3_Rdtase_TM_dom"/>
</dbReference>
<evidence type="ECO:0000256" key="10">
    <source>
        <dbReference type="ARBA" id="ARBA00023065"/>
    </source>
</evidence>
<dbReference type="EC" id="1.16.1.9" evidence="3"/>
<keyword evidence="11 13" id="KW-0472">Membrane</keyword>
<dbReference type="GO" id="GO:0006879">
    <property type="term" value="P:intracellular iron ion homeostasis"/>
    <property type="evidence" value="ECO:0007669"/>
    <property type="project" value="TreeGrafter"/>
</dbReference>
<dbReference type="OrthoDB" id="17725at2759"/>
<comment type="caution">
    <text evidence="15">The sequence shown here is derived from an EMBL/GenBank/DDBJ whole genome shotgun (WGS) entry which is preliminary data.</text>
</comment>
<dbReference type="InterPro" id="IPR017927">
    <property type="entry name" value="FAD-bd_FR_type"/>
</dbReference>
<keyword evidence="16" id="KW-1185">Reference proteome</keyword>
<dbReference type="SFLD" id="SFLDS00052">
    <property type="entry name" value="Ferric_Reductase_Domain"/>
    <property type="match status" value="1"/>
</dbReference>
<dbReference type="GO" id="GO:0006826">
    <property type="term" value="P:iron ion transport"/>
    <property type="evidence" value="ECO:0007669"/>
    <property type="project" value="TreeGrafter"/>
</dbReference>
<evidence type="ECO:0000256" key="3">
    <source>
        <dbReference type="ARBA" id="ARBA00012668"/>
    </source>
</evidence>
<keyword evidence="8 13" id="KW-1133">Transmembrane helix</keyword>
<evidence type="ECO:0000256" key="12">
    <source>
        <dbReference type="ARBA" id="ARBA00048483"/>
    </source>
</evidence>
<dbReference type="InterPro" id="IPR017938">
    <property type="entry name" value="Riboflavin_synthase-like_b-brl"/>
</dbReference>
<dbReference type="CDD" id="cd06186">
    <property type="entry name" value="NOX_Duox_like_FAD_NADP"/>
    <property type="match status" value="1"/>
</dbReference>
<keyword evidence="4" id="KW-0813">Transport</keyword>